<dbReference type="InterPro" id="IPR018392">
    <property type="entry name" value="LysM"/>
</dbReference>
<evidence type="ECO:0000313" key="3">
    <source>
        <dbReference type="EMBL" id="KDA54043.1"/>
    </source>
</evidence>
<feature type="domain" description="LysM" evidence="2">
    <location>
        <begin position="487"/>
        <end position="530"/>
    </location>
</feature>
<protein>
    <recommendedName>
        <fullName evidence="2">LysM domain-containing protein</fullName>
    </recommendedName>
</protein>
<accession>A0A062XT86</accession>
<dbReference type="Gene3D" id="1.10.530.10">
    <property type="match status" value="1"/>
</dbReference>
<gene>
    <name evidence="3" type="ORF">EG19_01320</name>
</gene>
<dbReference type="PROSITE" id="PS51257">
    <property type="entry name" value="PROKAR_LIPOPROTEIN"/>
    <property type="match status" value="1"/>
</dbReference>
<name>A0A062XT86_9BACT</name>
<dbReference type="OrthoDB" id="9815002at2"/>
<dbReference type="SMART" id="SM00257">
    <property type="entry name" value="LysM"/>
    <property type="match status" value="2"/>
</dbReference>
<dbReference type="InterPro" id="IPR023346">
    <property type="entry name" value="Lysozyme-like_dom_sf"/>
</dbReference>
<dbReference type="InterPro" id="IPR008258">
    <property type="entry name" value="Transglycosylase_SLT_dom_1"/>
</dbReference>
<dbReference type="RefSeq" id="WP_053334945.1">
    <property type="nucleotide sequence ID" value="NZ_JMFG01000013.1"/>
</dbReference>
<proteinExistence type="predicted"/>
<evidence type="ECO:0000313" key="4">
    <source>
        <dbReference type="Proteomes" id="UP000027284"/>
    </source>
</evidence>
<dbReference type="Pfam" id="PF01464">
    <property type="entry name" value="SLT"/>
    <property type="match status" value="1"/>
</dbReference>
<evidence type="ECO:0000256" key="1">
    <source>
        <dbReference type="SAM" id="MobiDB-lite"/>
    </source>
</evidence>
<dbReference type="PANTHER" id="PTHR33734">
    <property type="entry name" value="LYSM DOMAIN-CONTAINING GPI-ANCHORED PROTEIN 2"/>
    <property type="match status" value="1"/>
</dbReference>
<dbReference type="SUPFAM" id="SSF54106">
    <property type="entry name" value="LysM domain"/>
    <property type="match status" value="2"/>
</dbReference>
<feature type="compositionally biased region" description="Basic and acidic residues" evidence="1">
    <location>
        <begin position="45"/>
        <end position="55"/>
    </location>
</feature>
<dbReference type="Gene3D" id="3.10.350.10">
    <property type="entry name" value="LysM domain"/>
    <property type="match status" value="2"/>
</dbReference>
<dbReference type="PANTHER" id="PTHR33734:SF22">
    <property type="entry name" value="MEMBRANE-BOUND LYTIC MUREIN TRANSGLYCOSYLASE D"/>
    <property type="match status" value="1"/>
</dbReference>
<feature type="domain" description="LysM" evidence="2">
    <location>
        <begin position="415"/>
        <end position="459"/>
    </location>
</feature>
<dbReference type="InterPro" id="IPR036779">
    <property type="entry name" value="LysM_dom_sf"/>
</dbReference>
<dbReference type="AlphaFoldDB" id="A0A062XT86"/>
<dbReference type="EMBL" id="JMFG01000013">
    <property type="protein sequence ID" value="KDA54043.1"/>
    <property type="molecule type" value="Genomic_DNA"/>
</dbReference>
<organism evidence="3 4">
    <name type="scientific">Thermoanaerobaculum aquaticum</name>
    <dbReference type="NCBI Taxonomy" id="1312852"/>
    <lineage>
        <taxon>Bacteria</taxon>
        <taxon>Pseudomonadati</taxon>
        <taxon>Acidobacteriota</taxon>
        <taxon>Thermoanaerobaculia</taxon>
        <taxon>Thermoanaerobaculales</taxon>
        <taxon>Thermoanaerobaculaceae</taxon>
        <taxon>Thermoanaerobaculum</taxon>
    </lineage>
</organism>
<dbReference type="CDD" id="cd00118">
    <property type="entry name" value="LysM"/>
    <property type="match status" value="2"/>
</dbReference>
<comment type="caution">
    <text evidence="3">The sequence shown here is derived from an EMBL/GenBank/DDBJ whole genome shotgun (WGS) entry which is preliminary data.</text>
</comment>
<dbReference type="Proteomes" id="UP000027284">
    <property type="component" value="Unassembled WGS sequence"/>
</dbReference>
<dbReference type="CDD" id="cd16894">
    <property type="entry name" value="MltD-like"/>
    <property type="match status" value="1"/>
</dbReference>
<feature type="region of interest" description="Disordered" evidence="1">
    <location>
        <begin position="31"/>
        <end position="55"/>
    </location>
</feature>
<dbReference type="STRING" id="1312852.EG19_01320"/>
<dbReference type="Pfam" id="PF01476">
    <property type="entry name" value="LysM"/>
    <property type="match status" value="2"/>
</dbReference>
<keyword evidence="4" id="KW-1185">Reference proteome</keyword>
<evidence type="ECO:0000259" key="2">
    <source>
        <dbReference type="PROSITE" id="PS51782"/>
    </source>
</evidence>
<dbReference type="PROSITE" id="PS51782">
    <property type="entry name" value="LYSM"/>
    <property type="match status" value="2"/>
</dbReference>
<reference evidence="3 4" key="1">
    <citation type="submission" date="2014-04" db="EMBL/GenBank/DDBJ databases">
        <title>The Genome Sequence of Thermoanaerobaculum aquaticum MP-01, The First Cultivated Group 23 Acidobacterium.</title>
        <authorList>
            <person name="Stamps B.W."/>
            <person name="Losey N.A."/>
            <person name="Lawson P.A."/>
            <person name="Stevenson B.S."/>
        </authorList>
    </citation>
    <scope>NUCLEOTIDE SEQUENCE [LARGE SCALE GENOMIC DNA]</scope>
    <source>
        <strain evidence="3 4">MP-01</strain>
    </source>
</reference>
<dbReference type="SUPFAM" id="SSF53955">
    <property type="entry name" value="Lysozyme-like"/>
    <property type="match status" value="1"/>
</dbReference>
<sequence>MKGSWFFSAALAGLLLACQTTVQHRPVVSVANTSGKPANQPEESAGEKLRRNAEKALESAREAAVAGDEDGFLACESTLVQQVGEAIAEAPQDPELPQAIAELWQELDDLTATLYAEEETPEQEESAQVPEEVLPAKPEQVEQAAREAQELTFDLPVKVTPEVASLIDFYTGPYRERLIAALERAARWLPLIRSYLSQMQLPQDLAYLPLVESAFHTHARSRAKATGLWQFMAGTARLYQLRCDGLVDERLDPQRATQAALAHLSDLYATFGNWELALAAYNSGAGRVEKAIKRAKGNTDFWSIRRFLPRETRNYVPAFWAALIVVKQPQRFGLPTFPEQTWCRDMVPVEGALDLEVLAEKGAWDLETLRQLNPALVRGITPPAGVYQVAVPCGQGEQARTVIASIPPSERIKRLFHTVRPGDTIAAIARRYRVSPETIMAANNITNPRALRVGREMVIPKAGWSAATVAENREKPRSRAQSIRNPLRYRVRPGDTLYSIAKRHGLTVEAIRAKNNLSGTVIRPGDVLYLAP</sequence>
<dbReference type="GO" id="GO:0008932">
    <property type="term" value="F:lytic endotransglycosylase activity"/>
    <property type="evidence" value="ECO:0007669"/>
    <property type="project" value="TreeGrafter"/>
</dbReference>